<feature type="transmembrane region" description="Helical" evidence="1">
    <location>
        <begin position="123"/>
        <end position="144"/>
    </location>
</feature>
<dbReference type="InterPro" id="IPR050879">
    <property type="entry name" value="Acyltransferase_3"/>
</dbReference>
<dbReference type="InterPro" id="IPR002656">
    <property type="entry name" value="Acyl_transf_3_dom"/>
</dbReference>
<dbReference type="Proteomes" id="UP000779574">
    <property type="component" value="Unassembled WGS sequence"/>
</dbReference>
<evidence type="ECO:0000313" key="4">
    <source>
        <dbReference type="Proteomes" id="UP000779574"/>
    </source>
</evidence>
<proteinExistence type="predicted"/>
<dbReference type="Pfam" id="PF01757">
    <property type="entry name" value="Acyl_transf_3"/>
    <property type="match status" value="1"/>
</dbReference>
<feature type="transmembrane region" description="Helical" evidence="1">
    <location>
        <begin position="165"/>
        <end position="185"/>
    </location>
</feature>
<reference evidence="3" key="2">
    <citation type="submission" date="2021-08" db="EMBL/GenBank/DDBJ databases">
        <authorList>
            <person name="Gostincar C."/>
            <person name="Sun X."/>
            <person name="Song Z."/>
            <person name="Gunde-Cimerman N."/>
        </authorList>
    </citation>
    <scope>NUCLEOTIDE SEQUENCE</scope>
    <source>
        <strain evidence="3">EXF-9911</strain>
    </source>
</reference>
<gene>
    <name evidence="3" type="ORF">KCU76_g7175</name>
</gene>
<feature type="transmembrane region" description="Helical" evidence="1">
    <location>
        <begin position="360"/>
        <end position="379"/>
    </location>
</feature>
<feature type="transmembrane region" description="Helical" evidence="1">
    <location>
        <begin position="266"/>
        <end position="293"/>
    </location>
</feature>
<dbReference type="AlphaFoldDB" id="A0A9P8J9E1"/>
<protein>
    <recommendedName>
        <fullName evidence="2">Acyltransferase 3 domain-containing protein</fullName>
    </recommendedName>
</protein>
<evidence type="ECO:0000256" key="1">
    <source>
        <dbReference type="SAM" id="Phobius"/>
    </source>
</evidence>
<feature type="transmembrane region" description="Helical" evidence="1">
    <location>
        <begin position="313"/>
        <end position="332"/>
    </location>
</feature>
<feature type="domain" description="Acyltransferase 3" evidence="2">
    <location>
        <begin position="64"/>
        <end position="424"/>
    </location>
</feature>
<evidence type="ECO:0000259" key="2">
    <source>
        <dbReference type="Pfam" id="PF01757"/>
    </source>
</evidence>
<sequence length="909" mass="101138">MSENPRDIMSVEENLHEIEAMLGNHGPQPQVRRSWSMPFASAVPKSTPSEKEQKLPKTELHRTAYLDGLRGFAALLVFSLHHQVWGHSGTGGEFILENAFGWNGVYQLICFPGIRILFSGGHLSVAIFFVISGYVLSVKPLTILQSGDTMKMSENLASALFRRWLRLYIPVAGTTFAWMTSWHLFNIRSGNPIAEMPESTYLGEVWKWYCNFKNYSFVFDGEPTNIYNDHTWSIPKEFRGSIVIYTSLLAFSGCSRNSRLLCELGLLYYFIYIVDGWYCALFMAGMILCDLDLLASRGQLPRRLHAMKQHKTVIAYVFFAIGLYLGGVPSITEDIQHLRDSPGWYYLSFLKPQAFWDFRWFFRFWAAVFVVASAPHIKWLKKFFETSFCQYLGRVSFGFYLVHGPVLWTLGDRLYAASGRIREGHIGIVPDWINLMPLPGVGPFGLEINYLIPQFISLAFTLWLAEIVTRCLDKPSLNAPTDRNGAVAYIGYKLLTEAASDPRLCSAACHAQTANNIANPPSDGSKPKLCKFLNTYILSKNRIGQGQFCSMYTEQWNSTYTTNTGQTRGTGKYTMSFSFSYSNTTDNGTPACSATDGTFCSAYLNYVPPTSTLISSVTPAPTTVTRTQLNVVTTTVHIATTTVAAQAANVIRDAANRTYSGSDYSIPVVQTFDTTFINDSPQTATSPGLARRALATPAKFSGWPAWHISASCSVIATGIATTTVINTVAPLQTTVAVTSTSTTTVYGTLTVPGVQLASPTAIVGKINGCVSLDTGFWTWYNVPLPFSYIADTTLSGYWDDLYIYQGTQQGIYYDITGEVGSRQLEYEFYTSAYERPTEYFHFIMTFFEDQPGVVKYRYFDISYNSLSATVGAQRYSTGQSLQYSSNQAVIDPGLETTIDTDAGTMTHTG</sequence>
<dbReference type="EMBL" id="JAHFXF010000254">
    <property type="protein sequence ID" value="KAG9691806.1"/>
    <property type="molecule type" value="Genomic_DNA"/>
</dbReference>
<comment type="caution">
    <text evidence="3">The sequence shown here is derived from an EMBL/GenBank/DDBJ whole genome shotgun (WGS) entry which is preliminary data.</text>
</comment>
<keyword evidence="1" id="KW-0812">Transmembrane</keyword>
<reference evidence="3" key="1">
    <citation type="journal article" date="2021" name="J Fungi (Basel)">
        <title>Virulence traits and population genomics of the black yeast Aureobasidium melanogenum.</title>
        <authorList>
            <person name="Cernosa A."/>
            <person name="Sun X."/>
            <person name="Gostincar C."/>
            <person name="Fang C."/>
            <person name="Gunde-Cimerman N."/>
            <person name="Song Z."/>
        </authorList>
    </citation>
    <scope>NUCLEOTIDE SEQUENCE</scope>
    <source>
        <strain evidence="3">EXF-9911</strain>
    </source>
</reference>
<evidence type="ECO:0000313" key="3">
    <source>
        <dbReference type="EMBL" id="KAG9691806.1"/>
    </source>
</evidence>
<dbReference type="OrthoDB" id="5819582at2759"/>
<dbReference type="PANTHER" id="PTHR23028:SF125">
    <property type="entry name" value="ACYLTRANSFERASE"/>
    <property type="match status" value="1"/>
</dbReference>
<accession>A0A9P8J9E1</accession>
<name>A0A9P8J9E1_AURME</name>
<dbReference type="GO" id="GO:0016747">
    <property type="term" value="F:acyltransferase activity, transferring groups other than amino-acyl groups"/>
    <property type="evidence" value="ECO:0007669"/>
    <property type="project" value="InterPro"/>
</dbReference>
<organism evidence="3 4">
    <name type="scientific">Aureobasidium melanogenum</name>
    <name type="common">Aureobasidium pullulans var. melanogenum</name>
    <dbReference type="NCBI Taxonomy" id="46634"/>
    <lineage>
        <taxon>Eukaryota</taxon>
        <taxon>Fungi</taxon>
        <taxon>Dikarya</taxon>
        <taxon>Ascomycota</taxon>
        <taxon>Pezizomycotina</taxon>
        <taxon>Dothideomycetes</taxon>
        <taxon>Dothideomycetidae</taxon>
        <taxon>Dothideales</taxon>
        <taxon>Saccotheciaceae</taxon>
        <taxon>Aureobasidium</taxon>
    </lineage>
</organism>
<keyword evidence="1" id="KW-1133">Transmembrane helix</keyword>
<feature type="non-terminal residue" evidence="3">
    <location>
        <position position="909"/>
    </location>
</feature>
<keyword evidence="1" id="KW-0472">Membrane</keyword>
<dbReference type="PANTHER" id="PTHR23028">
    <property type="entry name" value="ACETYLTRANSFERASE"/>
    <property type="match status" value="1"/>
</dbReference>